<dbReference type="Proteomes" id="UP001564626">
    <property type="component" value="Unassembled WGS sequence"/>
</dbReference>
<feature type="transmembrane region" description="Helical" evidence="2">
    <location>
        <begin position="59"/>
        <end position="82"/>
    </location>
</feature>
<dbReference type="RefSeq" id="WP_345367311.1">
    <property type="nucleotide sequence ID" value="NZ_BAABII010000018.1"/>
</dbReference>
<dbReference type="Pfam" id="PF04341">
    <property type="entry name" value="DUF485"/>
    <property type="match status" value="1"/>
</dbReference>
<gene>
    <name evidence="3" type="ORF">AB8O55_13360</name>
</gene>
<dbReference type="InterPro" id="IPR007436">
    <property type="entry name" value="DUF485"/>
</dbReference>
<keyword evidence="2" id="KW-1133">Transmembrane helix</keyword>
<proteinExistence type="predicted"/>
<feature type="region of interest" description="Disordered" evidence="1">
    <location>
        <begin position="1"/>
        <end position="35"/>
    </location>
</feature>
<keyword evidence="2" id="KW-0812">Transmembrane</keyword>
<dbReference type="EMBL" id="JBGEHV010000021">
    <property type="protein sequence ID" value="MEY8040388.1"/>
    <property type="molecule type" value="Genomic_DNA"/>
</dbReference>
<evidence type="ECO:0000256" key="2">
    <source>
        <dbReference type="SAM" id="Phobius"/>
    </source>
</evidence>
<comment type="caution">
    <text evidence="3">The sequence shown here is derived from an EMBL/GenBank/DDBJ whole genome shotgun (WGS) entry which is preliminary data.</text>
</comment>
<name>A0ABV4CIT0_9PSEU</name>
<feature type="transmembrane region" description="Helical" evidence="2">
    <location>
        <begin position="94"/>
        <end position="118"/>
    </location>
</feature>
<organism evidence="3 4">
    <name type="scientific">Saccharopolyspora cebuensis</name>
    <dbReference type="NCBI Taxonomy" id="418759"/>
    <lineage>
        <taxon>Bacteria</taxon>
        <taxon>Bacillati</taxon>
        <taxon>Actinomycetota</taxon>
        <taxon>Actinomycetes</taxon>
        <taxon>Pseudonocardiales</taxon>
        <taxon>Pseudonocardiaceae</taxon>
        <taxon>Saccharopolyspora</taxon>
    </lineage>
</organism>
<accession>A0ABV4CIT0</accession>
<dbReference type="PANTHER" id="PTHR38441">
    <property type="entry name" value="INTEGRAL MEMBRANE PROTEIN-RELATED"/>
    <property type="match status" value="1"/>
</dbReference>
<evidence type="ECO:0000256" key="1">
    <source>
        <dbReference type="SAM" id="MobiDB-lite"/>
    </source>
</evidence>
<keyword evidence="4" id="KW-1185">Reference proteome</keyword>
<dbReference type="PANTHER" id="PTHR38441:SF1">
    <property type="entry name" value="MEMBRANE PROTEIN"/>
    <property type="match status" value="1"/>
</dbReference>
<sequence>MSNATQSALRGKPRDQAGKTRTTFGGIDKSSVRQSDAPVDFTAIQQSAEFQALRRRVKWFVFPATAFFLIWYLSYVALAAYAPEFMATPVFGEVNAGLLLGIGQFVTTVALTSLYVAFAQRRVDPAVDEIRRNAGGADR</sequence>
<protein>
    <submittedName>
        <fullName evidence="3">DUF485 domain-containing protein</fullName>
    </submittedName>
</protein>
<evidence type="ECO:0000313" key="3">
    <source>
        <dbReference type="EMBL" id="MEY8040388.1"/>
    </source>
</evidence>
<keyword evidence="2" id="KW-0472">Membrane</keyword>
<evidence type="ECO:0000313" key="4">
    <source>
        <dbReference type="Proteomes" id="UP001564626"/>
    </source>
</evidence>
<reference evidence="3 4" key="1">
    <citation type="submission" date="2024-08" db="EMBL/GenBank/DDBJ databases">
        <title>Genome mining of Saccharopolyspora cebuensis PGLac3 from Nigerian medicinal plant.</title>
        <authorList>
            <person name="Ezeobiora C.E."/>
            <person name="Igbokwe N.H."/>
            <person name="Amin D.H."/>
            <person name="Mendie U.E."/>
        </authorList>
    </citation>
    <scope>NUCLEOTIDE SEQUENCE [LARGE SCALE GENOMIC DNA]</scope>
    <source>
        <strain evidence="3 4">PGLac3</strain>
    </source>
</reference>